<evidence type="ECO:0000313" key="1">
    <source>
        <dbReference type="EMBL" id="KAG7158097.1"/>
    </source>
</evidence>
<accession>A0A8J5JH79</accession>
<reference evidence="1" key="1">
    <citation type="journal article" date="2021" name="Sci. Adv.">
        <title>The American lobster genome reveals insights on longevity, neural, and immune adaptations.</title>
        <authorList>
            <person name="Polinski J.M."/>
            <person name="Zimin A.V."/>
            <person name="Clark K.F."/>
            <person name="Kohn A.B."/>
            <person name="Sadowski N."/>
            <person name="Timp W."/>
            <person name="Ptitsyn A."/>
            <person name="Khanna P."/>
            <person name="Romanova D.Y."/>
            <person name="Williams P."/>
            <person name="Greenwood S.J."/>
            <person name="Moroz L.L."/>
            <person name="Walt D.R."/>
            <person name="Bodnar A.G."/>
        </authorList>
    </citation>
    <scope>NUCLEOTIDE SEQUENCE</scope>
    <source>
        <strain evidence="1">GMGI-L3</strain>
    </source>
</reference>
<organism evidence="1 2">
    <name type="scientific">Homarus americanus</name>
    <name type="common">American lobster</name>
    <dbReference type="NCBI Taxonomy" id="6706"/>
    <lineage>
        <taxon>Eukaryota</taxon>
        <taxon>Metazoa</taxon>
        <taxon>Ecdysozoa</taxon>
        <taxon>Arthropoda</taxon>
        <taxon>Crustacea</taxon>
        <taxon>Multicrustacea</taxon>
        <taxon>Malacostraca</taxon>
        <taxon>Eumalacostraca</taxon>
        <taxon>Eucarida</taxon>
        <taxon>Decapoda</taxon>
        <taxon>Pleocyemata</taxon>
        <taxon>Astacidea</taxon>
        <taxon>Nephropoidea</taxon>
        <taxon>Nephropidae</taxon>
        <taxon>Homarus</taxon>
    </lineage>
</organism>
<protein>
    <submittedName>
        <fullName evidence="1">Uncharacterized protein</fullName>
    </submittedName>
</protein>
<comment type="caution">
    <text evidence="1">The sequence shown here is derived from an EMBL/GenBank/DDBJ whole genome shotgun (WGS) entry which is preliminary data.</text>
</comment>
<keyword evidence="2" id="KW-1185">Reference proteome</keyword>
<dbReference type="EMBL" id="JAHLQT010035705">
    <property type="protein sequence ID" value="KAG7158097.1"/>
    <property type="molecule type" value="Genomic_DNA"/>
</dbReference>
<sequence length="24" mass="2523">MHKSKVLVNGDVNVLVNGDVNGDV</sequence>
<dbReference type="AlphaFoldDB" id="A0A8J5JH79"/>
<name>A0A8J5JH79_HOMAM</name>
<gene>
    <name evidence="1" type="ORF">Hamer_G029126</name>
</gene>
<proteinExistence type="predicted"/>
<evidence type="ECO:0000313" key="2">
    <source>
        <dbReference type="Proteomes" id="UP000747542"/>
    </source>
</evidence>
<dbReference type="Proteomes" id="UP000747542">
    <property type="component" value="Unassembled WGS sequence"/>
</dbReference>